<feature type="transmembrane region" description="Helical" evidence="1">
    <location>
        <begin position="148"/>
        <end position="169"/>
    </location>
</feature>
<dbReference type="EMBL" id="DXBR01000085">
    <property type="protein sequence ID" value="HIZ40087.1"/>
    <property type="molecule type" value="Genomic_DNA"/>
</dbReference>
<feature type="transmembrane region" description="Helical" evidence="1">
    <location>
        <begin position="203"/>
        <end position="223"/>
    </location>
</feature>
<comment type="caution">
    <text evidence="2">The sequence shown here is derived from an EMBL/GenBank/DDBJ whole genome shotgun (WGS) entry which is preliminary data.</text>
</comment>
<reference evidence="2" key="1">
    <citation type="journal article" date="2021" name="PeerJ">
        <title>Extensive microbial diversity within the chicken gut microbiome revealed by metagenomics and culture.</title>
        <authorList>
            <person name="Gilroy R."/>
            <person name="Ravi A."/>
            <person name="Getino M."/>
            <person name="Pursley I."/>
            <person name="Horton D.L."/>
            <person name="Alikhan N.F."/>
            <person name="Baker D."/>
            <person name="Gharbi K."/>
            <person name="Hall N."/>
            <person name="Watson M."/>
            <person name="Adriaenssens E.M."/>
            <person name="Foster-Nyarko E."/>
            <person name="Jarju S."/>
            <person name="Secka A."/>
            <person name="Antonio M."/>
            <person name="Oren A."/>
            <person name="Chaudhuri R.R."/>
            <person name="La Ragione R."/>
            <person name="Hildebrand F."/>
            <person name="Pallen M.J."/>
        </authorList>
    </citation>
    <scope>NUCLEOTIDE SEQUENCE</scope>
    <source>
        <strain evidence="2">CHK179-28034</strain>
    </source>
</reference>
<dbReference type="Pfam" id="PF12730">
    <property type="entry name" value="ABC2_membrane_4"/>
    <property type="match status" value="1"/>
</dbReference>
<keyword evidence="1" id="KW-1133">Transmembrane helix</keyword>
<organism evidence="2 3">
    <name type="scientific">Candidatus Anaerobutyricum stercoris</name>
    <dbReference type="NCBI Taxonomy" id="2838457"/>
    <lineage>
        <taxon>Bacteria</taxon>
        <taxon>Bacillati</taxon>
        <taxon>Bacillota</taxon>
        <taxon>Clostridia</taxon>
        <taxon>Lachnospirales</taxon>
        <taxon>Lachnospiraceae</taxon>
        <taxon>Anaerobutyricum</taxon>
    </lineage>
</organism>
<protein>
    <submittedName>
        <fullName evidence="2">ABC transporter permease</fullName>
    </submittedName>
</protein>
<feature type="transmembrane region" description="Helical" evidence="1">
    <location>
        <begin position="243"/>
        <end position="262"/>
    </location>
</feature>
<keyword evidence="1" id="KW-0472">Membrane</keyword>
<feature type="transmembrane region" description="Helical" evidence="1">
    <location>
        <begin position="95"/>
        <end position="117"/>
    </location>
</feature>
<evidence type="ECO:0000313" key="2">
    <source>
        <dbReference type="EMBL" id="HIZ40087.1"/>
    </source>
</evidence>
<feature type="transmembrane region" description="Helical" evidence="1">
    <location>
        <begin position="17"/>
        <end position="35"/>
    </location>
</feature>
<dbReference type="AlphaFoldDB" id="A0A9D2J8H9"/>
<accession>A0A9D2J8H9</accession>
<keyword evidence="1" id="KW-0812">Transmembrane</keyword>
<sequence>MPELLVCEFMKLKRKKLIPAIVALSVLFPLLVVYVTKSGMSGDMSAAYLQQRFDYSYSLMLSYGLVLLEPCLLGILASLLFFLERDNDTFKNIRVIPVTTTKLVLAKLLVLLIYSLIYTLANVLFTVLFTWILGAGTVYELGFKIGLACLFSVGITVASLPVIVCIVYFNKTYLISMLLSFFYAILSWGMLAVVSMNLSLIRIINCFPILCVMNWTSGLLLWHSPQKNLTPEAYAMIPSNPEAFAVLGVTLAVSQFLIFRFYRRWTR</sequence>
<reference evidence="2" key="2">
    <citation type="submission" date="2021-04" db="EMBL/GenBank/DDBJ databases">
        <authorList>
            <person name="Gilroy R."/>
        </authorList>
    </citation>
    <scope>NUCLEOTIDE SEQUENCE</scope>
    <source>
        <strain evidence="2">CHK179-28034</strain>
    </source>
</reference>
<feature type="transmembrane region" description="Helical" evidence="1">
    <location>
        <begin position="55"/>
        <end position="83"/>
    </location>
</feature>
<feature type="transmembrane region" description="Helical" evidence="1">
    <location>
        <begin position="175"/>
        <end position="196"/>
    </location>
</feature>
<evidence type="ECO:0000313" key="3">
    <source>
        <dbReference type="Proteomes" id="UP000824049"/>
    </source>
</evidence>
<gene>
    <name evidence="2" type="ORF">H9968_09240</name>
</gene>
<proteinExistence type="predicted"/>
<dbReference type="Proteomes" id="UP000824049">
    <property type="component" value="Unassembled WGS sequence"/>
</dbReference>
<evidence type="ECO:0000256" key="1">
    <source>
        <dbReference type="SAM" id="Phobius"/>
    </source>
</evidence>
<name>A0A9D2J8H9_9FIRM</name>